<proteinExistence type="predicted"/>
<keyword evidence="3" id="KW-1185">Reference proteome</keyword>
<dbReference type="AlphaFoldDB" id="A0A2S7U6Y9"/>
<evidence type="ECO:0000256" key="1">
    <source>
        <dbReference type="SAM" id="MobiDB-lite"/>
    </source>
</evidence>
<feature type="compositionally biased region" description="Low complexity" evidence="1">
    <location>
        <begin position="46"/>
        <end position="66"/>
    </location>
</feature>
<protein>
    <submittedName>
        <fullName evidence="2">Uncharacterized protein</fullName>
    </submittedName>
</protein>
<dbReference type="EMBL" id="MQWA01000001">
    <property type="protein sequence ID" value="PQJ30154.1"/>
    <property type="molecule type" value="Genomic_DNA"/>
</dbReference>
<accession>A0A2S7U6Y9</accession>
<dbReference type="RefSeq" id="WP_105044680.1">
    <property type="nucleotide sequence ID" value="NZ_MQWA01000001.1"/>
</dbReference>
<name>A0A2S7U6Y9_9BACT</name>
<evidence type="ECO:0000313" key="3">
    <source>
        <dbReference type="Proteomes" id="UP000239907"/>
    </source>
</evidence>
<reference evidence="2 3" key="1">
    <citation type="submission" date="2016-12" db="EMBL/GenBank/DDBJ databases">
        <title>Study of bacterial adaptation to deep sea.</title>
        <authorList>
            <person name="Song J."/>
            <person name="Yoshizawa S."/>
            <person name="Kogure K."/>
        </authorList>
    </citation>
    <scope>NUCLEOTIDE SEQUENCE [LARGE SCALE GENOMIC DNA]</scope>
    <source>
        <strain evidence="2 3">SAORIC-165</strain>
    </source>
</reference>
<dbReference type="OrthoDB" id="194988at2"/>
<comment type="caution">
    <text evidence="2">The sequence shown here is derived from an EMBL/GenBank/DDBJ whole genome shotgun (WGS) entry which is preliminary data.</text>
</comment>
<evidence type="ECO:0000313" key="2">
    <source>
        <dbReference type="EMBL" id="PQJ30154.1"/>
    </source>
</evidence>
<gene>
    <name evidence="2" type="ORF">BSZ32_17870</name>
</gene>
<organism evidence="2 3">
    <name type="scientific">Rubritalea profundi</name>
    <dbReference type="NCBI Taxonomy" id="1658618"/>
    <lineage>
        <taxon>Bacteria</taxon>
        <taxon>Pseudomonadati</taxon>
        <taxon>Verrucomicrobiota</taxon>
        <taxon>Verrucomicrobiia</taxon>
        <taxon>Verrucomicrobiales</taxon>
        <taxon>Rubritaleaceae</taxon>
        <taxon>Rubritalea</taxon>
    </lineage>
</organism>
<feature type="region of interest" description="Disordered" evidence="1">
    <location>
        <begin position="46"/>
        <end position="68"/>
    </location>
</feature>
<sequence>MNQSAILIAAALAVTVGGGYIIGNNTAGGGSDETQQSSARIMGPRANRALSGSSGSSRANGSSSAKGGRRYSGFHEIYRLPGSSSRITALAQYYQRLSPQQLEDEAKEMEEFPYTERTIASTLLFNRWGEVDAYSALDYANGMGWRGIAYRVQVMQGWAGVDHASAGKYMAGNPPEFATPLDDGSYGSHKALSFIGEEWAKQDPNGAIAWANSLEKGKDEAVSSVVREVAREDPATASAMLPTIDPEIVKGSYRDVVVKRYYRAVAESYGAKDFAAATTWISTLPADQQAWQLAAAIKGLARNEPQAAAAQVSSMEAGENKDRAIGDVIKLMAPENPQAAAEFLTKNDSADLQYDIMRVVMTPWVSKDPQGALTYTMAMEKGDTRDEALFYYVHSNMTVCRNGGWTGFNAPPGELIKVLENISKESSRSRYVASMMNLIESTDSISDSAKQSILGRNQER</sequence>
<dbReference type="Proteomes" id="UP000239907">
    <property type="component" value="Unassembled WGS sequence"/>
</dbReference>